<keyword evidence="2" id="KW-1185">Reference proteome</keyword>
<name>A0AAV4XHM0_CAEEX</name>
<evidence type="ECO:0000313" key="1">
    <source>
        <dbReference type="EMBL" id="GIY94632.1"/>
    </source>
</evidence>
<organism evidence="1 2">
    <name type="scientific">Caerostris extrusa</name>
    <name type="common">Bark spider</name>
    <name type="synonym">Caerostris bankana</name>
    <dbReference type="NCBI Taxonomy" id="172846"/>
    <lineage>
        <taxon>Eukaryota</taxon>
        <taxon>Metazoa</taxon>
        <taxon>Ecdysozoa</taxon>
        <taxon>Arthropoda</taxon>
        <taxon>Chelicerata</taxon>
        <taxon>Arachnida</taxon>
        <taxon>Araneae</taxon>
        <taxon>Araneomorphae</taxon>
        <taxon>Entelegynae</taxon>
        <taxon>Araneoidea</taxon>
        <taxon>Araneidae</taxon>
        <taxon>Caerostris</taxon>
    </lineage>
</organism>
<gene>
    <name evidence="1" type="ORF">CEXT_362141</name>
</gene>
<dbReference type="AlphaFoldDB" id="A0AAV4XHM0"/>
<accession>A0AAV4XHM0</accession>
<protein>
    <submittedName>
        <fullName evidence="1">Uncharacterized protein</fullName>
    </submittedName>
</protein>
<sequence length="43" mass="4885">HAFPQVKPSINKSILIETNEVIIDEYLGGFVQLGCLKEKEARR</sequence>
<dbReference type="Proteomes" id="UP001054945">
    <property type="component" value="Unassembled WGS sequence"/>
</dbReference>
<evidence type="ECO:0000313" key="2">
    <source>
        <dbReference type="Proteomes" id="UP001054945"/>
    </source>
</evidence>
<reference evidence="1 2" key="1">
    <citation type="submission" date="2021-06" db="EMBL/GenBank/DDBJ databases">
        <title>Caerostris extrusa draft genome.</title>
        <authorList>
            <person name="Kono N."/>
            <person name="Arakawa K."/>
        </authorList>
    </citation>
    <scope>NUCLEOTIDE SEQUENCE [LARGE SCALE GENOMIC DNA]</scope>
</reference>
<feature type="non-terminal residue" evidence="1">
    <location>
        <position position="1"/>
    </location>
</feature>
<dbReference type="EMBL" id="BPLR01000412">
    <property type="protein sequence ID" value="GIY94632.1"/>
    <property type="molecule type" value="Genomic_DNA"/>
</dbReference>
<proteinExistence type="predicted"/>
<comment type="caution">
    <text evidence="1">The sequence shown here is derived from an EMBL/GenBank/DDBJ whole genome shotgun (WGS) entry which is preliminary data.</text>
</comment>